<keyword evidence="3" id="KW-1185">Reference proteome</keyword>
<evidence type="ECO:0000256" key="1">
    <source>
        <dbReference type="SAM" id="SignalP"/>
    </source>
</evidence>
<organism evidence="2 3">
    <name type="scientific">Taenia crassiceps</name>
    <dbReference type="NCBI Taxonomy" id="6207"/>
    <lineage>
        <taxon>Eukaryota</taxon>
        <taxon>Metazoa</taxon>
        <taxon>Spiralia</taxon>
        <taxon>Lophotrochozoa</taxon>
        <taxon>Platyhelminthes</taxon>
        <taxon>Cestoda</taxon>
        <taxon>Eucestoda</taxon>
        <taxon>Cyclophyllidea</taxon>
        <taxon>Taeniidae</taxon>
        <taxon>Taenia</taxon>
    </lineage>
</organism>
<accession>A0ABR4QJQ7</accession>
<dbReference type="EMBL" id="JAKROA010000002">
    <property type="protein sequence ID" value="KAL5109827.1"/>
    <property type="molecule type" value="Genomic_DNA"/>
</dbReference>
<protein>
    <submittedName>
        <fullName evidence="2">Uncharacterized protein</fullName>
    </submittedName>
</protein>
<name>A0ABR4QJQ7_9CEST</name>
<dbReference type="Proteomes" id="UP001651158">
    <property type="component" value="Unassembled WGS sequence"/>
</dbReference>
<evidence type="ECO:0000313" key="2">
    <source>
        <dbReference type="EMBL" id="KAL5109827.1"/>
    </source>
</evidence>
<gene>
    <name evidence="2" type="ORF">TcWFU_001568</name>
</gene>
<feature type="chain" id="PRO_5045439487" evidence="1">
    <location>
        <begin position="20"/>
        <end position="304"/>
    </location>
</feature>
<evidence type="ECO:0000313" key="3">
    <source>
        <dbReference type="Proteomes" id="UP001651158"/>
    </source>
</evidence>
<proteinExistence type="predicted"/>
<reference evidence="2 3" key="1">
    <citation type="journal article" date="2022" name="Front. Cell. Infect. Microbiol.">
        <title>The Genomes of Two Strains of Taenia crassiceps the Animal Model for the Study of Human Cysticercosis.</title>
        <authorList>
            <person name="Bobes R.J."/>
            <person name="Estrada K."/>
            <person name="Rios-Valencia D.G."/>
            <person name="Calderon-Gallegos A."/>
            <person name="de la Torre P."/>
            <person name="Carrero J.C."/>
            <person name="Sanchez-Flores A."/>
            <person name="Laclette J.P."/>
        </authorList>
    </citation>
    <scope>NUCLEOTIDE SEQUENCE [LARGE SCALE GENOMIC DNA]</scope>
    <source>
        <strain evidence="2">WFUcys</strain>
    </source>
</reference>
<sequence>MRCWMVICLCAEAALLSLGGLVLRKSRAIRGSRMSGSSSGGDGFRSSLLVSDISVTIKSTSAEKTELFGTTCPNAVPIICRHRGKLVESSPRKEKADHCHDSSLHALSSGLGGNRQLRSKGFTATMMPTIACLSRPTELLLETAEGAFILRPRNSVPMFSLRWQAHRLQLPDKRTRSDNDEVIRPYQIKQGCNPCLAGCAKLGWSGSVFTPPLSGSHPFFALTPPIRLILSPSPYRQGVRTNVDDADSHTHAHRKQEREDAIASVFQSPVPLLSFSLCLSSLSTLFAYLSSLTYTYSCPFLGDK</sequence>
<comment type="caution">
    <text evidence="2">The sequence shown here is derived from an EMBL/GenBank/DDBJ whole genome shotgun (WGS) entry which is preliminary data.</text>
</comment>
<keyword evidence="1" id="KW-0732">Signal</keyword>
<feature type="signal peptide" evidence="1">
    <location>
        <begin position="1"/>
        <end position="19"/>
    </location>
</feature>